<dbReference type="RefSeq" id="WP_165616803.1">
    <property type="nucleotide sequence ID" value="NZ_FNEJ01000008.1"/>
</dbReference>
<protein>
    <submittedName>
        <fullName evidence="5">Transcriptional regulator, LacI family</fullName>
    </submittedName>
</protein>
<dbReference type="EMBL" id="FNEJ01000008">
    <property type="protein sequence ID" value="SDI68568.1"/>
    <property type="molecule type" value="Genomic_DNA"/>
</dbReference>
<keyword evidence="3" id="KW-0804">Transcription</keyword>
<dbReference type="Gene3D" id="1.10.260.40">
    <property type="entry name" value="lambda repressor-like DNA-binding domains"/>
    <property type="match status" value="1"/>
</dbReference>
<dbReference type="InterPro" id="IPR010982">
    <property type="entry name" value="Lambda_DNA-bd_dom_sf"/>
</dbReference>
<dbReference type="PROSITE" id="PS00356">
    <property type="entry name" value="HTH_LACI_1"/>
    <property type="match status" value="1"/>
</dbReference>
<evidence type="ECO:0000256" key="1">
    <source>
        <dbReference type="ARBA" id="ARBA00023015"/>
    </source>
</evidence>
<dbReference type="SUPFAM" id="SSF47413">
    <property type="entry name" value="lambda repressor-like DNA-binding domains"/>
    <property type="match status" value="1"/>
</dbReference>
<dbReference type="STRING" id="555512.SAMN04487993_1008118"/>
<keyword evidence="1" id="KW-0805">Transcription regulation</keyword>
<evidence type="ECO:0000256" key="2">
    <source>
        <dbReference type="ARBA" id="ARBA00023125"/>
    </source>
</evidence>
<dbReference type="Pfam" id="PF00356">
    <property type="entry name" value="LacI"/>
    <property type="match status" value="1"/>
</dbReference>
<evidence type="ECO:0000313" key="6">
    <source>
        <dbReference type="Proteomes" id="UP000199093"/>
    </source>
</evidence>
<keyword evidence="2" id="KW-0238">DNA-binding</keyword>
<dbReference type="PANTHER" id="PTHR30146:SF33">
    <property type="entry name" value="TRANSCRIPTIONAL REGULATOR"/>
    <property type="match status" value="1"/>
</dbReference>
<dbReference type="GO" id="GO:0000976">
    <property type="term" value="F:transcription cis-regulatory region binding"/>
    <property type="evidence" value="ECO:0007669"/>
    <property type="project" value="TreeGrafter"/>
</dbReference>
<reference evidence="5 6" key="1">
    <citation type="submission" date="2016-10" db="EMBL/GenBank/DDBJ databases">
        <authorList>
            <person name="de Groot N.N."/>
        </authorList>
    </citation>
    <scope>NUCLEOTIDE SEQUENCE [LARGE SCALE GENOMIC DNA]</scope>
    <source>
        <strain evidence="5 6">DSM 26424</strain>
    </source>
</reference>
<dbReference type="Proteomes" id="UP000199093">
    <property type="component" value="Unassembled WGS sequence"/>
</dbReference>
<dbReference type="InterPro" id="IPR000843">
    <property type="entry name" value="HTH_LacI"/>
</dbReference>
<dbReference type="AlphaFoldDB" id="A0A1G8MKL1"/>
<evidence type="ECO:0000259" key="4">
    <source>
        <dbReference type="PROSITE" id="PS50932"/>
    </source>
</evidence>
<evidence type="ECO:0000313" key="5">
    <source>
        <dbReference type="EMBL" id="SDI68568.1"/>
    </source>
</evidence>
<proteinExistence type="predicted"/>
<evidence type="ECO:0000256" key="3">
    <source>
        <dbReference type="ARBA" id="ARBA00023163"/>
    </source>
</evidence>
<dbReference type="SMART" id="SM00354">
    <property type="entry name" value="HTH_LACI"/>
    <property type="match status" value="1"/>
</dbReference>
<sequence length="334" mass="35799">MSEARKWVTMGDVAARAGVGTITVSRALRTPGKVSQTTLAKVQKAVAELGYVLDETAGALSSQRSRIVGALVSTLEESVFATTLRGLSEGLAEGGLQLLLSATQYDPETEAALIPTLLGRRPEALVLTSDRHTPDARALLERAALPVLELWDLPERPVHVAVGFSNRAAGSAMTRHLIDTGRRRIAFVGLDRAHDSRGHLRLEGYRDCLRDLSDERVLLLPPRRGATGPDYGAQGLREVLRRWPDTQALICVSDTLAAGAWCEAMRAGLSVPDRIALTGFGDFDMAGSSGLALTTIRIDGAAIGRRAAELILSGDMERGTRIDLGFSLIRRASS</sequence>
<dbReference type="GO" id="GO:0003700">
    <property type="term" value="F:DNA-binding transcription factor activity"/>
    <property type="evidence" value="ECO:0007669"/>
    <property type="project" value="TreeGrafter"/>
</dbReference>
<dbReference type="PROSITE" id="PS50932">
    <property type="entry name" value="HTH_LACI_2"/>
    <property type="match status" value="1"/>
</dbReference>
<name>A0A1G8MKL1_9RHOB</name>
<dbReference type="SUPFAM" id="SSF53822">
    <property type="entry name" value="Periplasmic binding protein-like I"/>
    <property type="match status" value="1"/>
</dbReference>
<organism evidence="5 6">
    <name type="scientific">Salipiger marinus</name>
    <dbReference type="NCBI Taxonomy" id="555512"/>
    <lineage>
        <taxon>Bacteria</taxon>
        <taxon>Pseudomonadati</taxon>
        <taxon>Pseudomonadota</taxon>
        <taxon>Alphaproteobacteria</taxon>
        <taxon>Rhodobacterales</taxon>
        <taxon>Roseobacteraceae</taxon>
        <taxon>Salipiger</taxon>
    </lineage>
</organism>
<accession>A0A1G8MKL1</accession>
<dbReference type="Gene3D" id="3.40.50.2300">
    <property type="match status" value="2"/>
</dbReference>
<dbReference type="Pfam" id="PF00532">
    <property type="entry name" value="Peripla_BP_1"/>
    <property type="match status" value="1"/>
</dbReference>
<dbReference type="PANTHER" id="PTHR30146">
    <property type="entry name" value="LACI-RELATED TRANSCRIPTIONAL REPRESSOR"/>
    <property type="match status" value="1"/>
</dbReference>
<keyword evidence="6" id="KW-1185">Reference proteome</keyword>
<dbReference type="CDD" id="cd01392">
    <property type="entry name" value="HTH_LacI"/>
    <property type="match status" value="1"/>
</dbReference>
<dbReference type="InterPro" id="IPR028082">
    <property type="entry name" value="Peripla_BP_I"/>
</dbReference>
<gene>
    <name evidence="5" type="ORF">SAMN04487993_1008118</name>
</gene>
<dbReference type="CDD" id="cd01575">
    <property type="entry name" value="PBP1_GntR"/>
    <property type="match status" value="1"/>
</dbReference>
<dbReference type="InterPro" id="IPR001761">
    <property type="entry name" value="Peripla_BP/Lac1_sug-bd_dom"/>
</dbReference>
<feature type="domain" description="HTH lacI-type" evidence="4">
    <location>
        <begin position="8"/>
        <end position="62"/>
    </location>
</feature>